<feature type="compositionally biased region" description="Basic and acidic residues" evidence="1">
    <location>
        <begin position="33"/>
        <end position="57"/>
    </location>
</feature>
<protein>
    <recommendedName>
        <fullName evidence="5">Pentapeptide repeat protein</fullName>
    </recommendedName>
</protein>
<dbReference type="Proteomes" id="UP000295705">
    <property type="component" value="Unassembled WGS sequence"/>
</dbReference>
<accession>A0A4R6V9U2</accession>
<dbReference type="EMBL" id="SNYO01000004">
    <property type="protein sequence ID" value="TDQ58395.1"/>
    <property type="molecule type" value="Genomic_DNA"/>
</dbReference>
<keyword evidence="2" id="KW-0732">Signal</keyword>
<gene>
    <name evidence="3" type="ORF">EV188_104135</name>
</gene>
<evidence type="ECO:0008006" key="5">
    <source>
        <dbReference type="Google" id="ProtNLM"/>
    </source>
</evidence>
<proteinExistence type="predicted"/>
<evidence type="ECO:0000313" key="4">
    <source>
        <dbReference type="Proteomes" id="UP000295705"/>
    </source>
</evidence>
<evidence type="ECO:0000256" key="2">
    <source>
        <dbReference type="SAM" id="SignalP"/>
    </source>
</evidence>
<feature type="compositionally biased region" description="Basic and acidic residues" evidence="1">
    <location>
        <begin position="109"/>
        <end position="119"/>
    </location>
</feature>
<feature type="signal peptide" evidence="2">
    <location>
        <begin position="1"/>
        <end position="25"/>
    </location>
</feature>
<dbReference type="AlphaFoldDB" id="A0A4R6V9U2"/>
<organism evidence="3 4">
    <name type="scientific">Actinomycetospora succinea</name>
    <dbReference type="NCBI Taxonomy" id="663603"/>
    <lineage>
        <taxon>Bacteria</taxon>
        <taxon>Bacillati</taxon>
        <taxon>Actinomycetota</taxon>
        <taxon>Actinomycetes</taxon>
        <taxon>Pseudonocardiales</taxon>
        <taxon>Pseudonocardiaceae</taxon>
        <taxon>Actinomycetospora</taxon>
    </lineage>
</organism>
<reference evidence="3 4" key="1">
    <citation type="submission" date="2019-03" db="EMBL/GenBank/DDBJ databases">
        <title>Genomic Encyclopedia of Type Strains, Phase IV (KMG-IV): sequencing the most valuable type-strain genomes for metagenomic binning, comparative biology and taxonomic classification.</title>
        <authorList>
            <person name="Goeker M."/>
        </authorList>
    </citation>
    <scope>NUCLEOTIDE SEQUENCE [LARGE SCALE GENOMIC DNA]</scope>
    <source>
        <strain evidence="3 4">DSM 45775</strain>
    </source>
</reference>
<sequence length="151" mass="15608">MLKKAGMVVLGATAGMLSLAPLASAGEAPQHGGGDHHGHHAGHDHDGDRGHGGRGDCSKLAGSNGDRLISLDNVASNATISDVDVLSRDRDRGNDCDGDRGHGRHGHHGDRDRDGGGDRKVAFSNGDRLISADNLLANADIRDINVLSSDD</sequence>
<dbReference type="RefSeq" id="WP_133827251.1">
    <property type="nucleotide sequence ID" value="NZ_BAABHR010000014.1"/>
</dbReference>
<feature type="compositionally biased region" description="Basic and acidic residues" evidence="1">
    <location>
        <begin position="85"/>
        <end position="101"/>
    </location>
</feature>
<feature type="region of interest" description="Disordered" evidence="1">
    <location>
        <begin position="25"/>
        <end position="62"/>
    </location>
</feature>
<keyword evidence="4" id="KW-1185">Reference proteome</keyword>
<evidence type="ECO:0000256" key="1">
    <source>
        <dbReference type="SAM" id="MobiDB-lite"/>
    </source>
</evidence>
<feature type="region of interest" description="Disordered" evidence="1">
    <location>
        <begin position="83"/>
        <end position="119"/>
    </location>
</feature>
<evidence type="ECO:0000313" key="3">
    <source>
        <dbReference type="EMBL" id="TDQ58395.1"/>
    </source>
</evidence>
<comment type="caution">
    <text evidence="3">The sequence shown here is derived from an EMBL/GenBank/DDBJ whole genome shotgun (WGS) entry which is preliminary data.</text>
</comment>
<feature type="chain" id="PRO_5020489306" description="Pentapeptide repeat protein" evidence="2">
    <location>
        <begin position="26"/>
        <end position="151"/>
    </location>
</feature>
<name>A0A4R6V9U2_9PSEU</name>